<feature type="region of interest" description="Disordered" evidence="1">
    <location>
        <begin position="1"/>
        <end position="34"/>
    </location>
</feature>
<gene>
    <name evidence="2" type="ORF">FOQG_12735</name>
</gene>
<evidence type="ECO:0000256" key="1">
    <source>
        <dbReference type="SAM" id="MobiDB-lite"/>
    </source>
</evidence>
<proteinExistence type="predicted"/>
<name>X0CK17_FUSOX</name>
<organism evidence="2 3">
    <name type="scientific">Fusarium oxysporum f. sp. raphani 54005</name>
    <dbReference type="NCBI Taxonomy" id="1089458"/>
    <lineage>
        <taxon>Eukaryota</taxon>
        <taxon>Fungi</taxon>
        <taxon>Dikarya</taxon>
        <taxon>Ascomycota</taxon>
        <taxon>Pezizomycotina</taxon>
        <taxon>Sordariomycetes</taxon>
        <taxon>Hypocreomycetidae</taxon>
        <taxon>Hypocreales</taxon>
        <taxon>Nectriaceae</taxon>
        <taxon>Fusarium</taxon>
        <taxon>Fusarium oxysporum species complex</taxon>
    </lineage>
</organism>
<dbReference type="HOGENOM" id="CLU_3377176_0_0_1"/>
<sequence>MTISHGSAEHQLMMSKDWRKHGRQPLTGALLKPL</sequence>
<dbReference type="EMBL" id="JH658408">
    <property type="protein sequence ID" value="EXK82902.1"/>
    <property type="molecule type" value="Genomic_DNA"/>
</dbReference>
<evidence type="ECO:0000313" key="3">
    <source>
        <dbReference type="Proteomes" id="UP000030663"/>
    </source>
</evidence>
<dbReference type="AlphaFoldDB" id="X0CK17"/>
<dbReference type="Proteomes" id="UP000030663">
    <property type="component" value="Unassembled WGS sequence"/>
</dbReference>
<protein>
    <submittedName>
        <fullName evidence="2">Uncharacterized protein</fullName>
    </submittedName>
</protein>
<reference evidence="2 3" key="1">
    <citation type="submission" date="2011-11" db="EMBL/GenBank/DDBJ databases">
        <title>The Genome Sequence of Fusarium oxysporum PHW815.</title>
        <authorList>
            <consortium name="The Broad Institute Genome Sequencing Platform"/>
            <person name="Ma L.-J."/>
            <person name="Gale L.R."/>
            <person name="Schwartz D.C."/>
            <person name="Zhou S."/>
            <person name="Corby-Kistler H."/>
            <person name="Young S.K."/>
            <person name="Zeng Q."/>
            <person name="Gargeya S."/>
            <person name="Fitzgerald M."/>
            <person name="Haas B."/>
            <person name="Abouelleil A."/>
            <person name="Alvarado L."/>
            <person name="Arachchi H.M."/>
            <person name="Berlin A."/>
            <person name="Brown A."/>
            <person name="Chapman S.B."/>
            <person name="Chen Z."/>
            <person name="Dunbar C."/>
            <person name="Freedman E."/>
            <person name="Gearin G."/>
            <person name="Goldberg J."/>
            <person name="Griggs A."/>
            <person name="Gujja S."/>
            <person name="Heiman D."/>
            <person name="Howarth C."/>
            <person name="Larson L."/>
            <person name="Lui A."/>
            <person name="MacDonald P.J.P."/>
            <person name="Montmayeur A."/>
            <person name="Murphy C."/>
            <person name="Neiman D."/>
            <person name="Pearson M."/>
            <person name="Priest M."/>
            <person name="Roberts A."/>
            <person name="Saif S."/>
            <person name="Shea T."/>
            <person name="Shenoy N."/>
            <person name="Sisk P."/>
            <person name="Stolte C."/>
            <person name="Sykes S."/>
            <person name="Wortman J."/>
            <person name="Nusbaum C."/>
            <person name="Birren B."/>
        </authorList>
    </citation>
    <scope>NUCLEOTIDE SEQUENCE [LARGE SCALE GENOMIC DNA]</scope>
    <source>
        <strain evidence="2 3">54005</strain>
    </source>
</reference>
<evidence type="ECO:0000313" key="2">
    <source>
        <dbReference type="EMBL" id="EXK82902.1"/>
    </source>
</evidence>
<accession>X0CK17</accession>
<keyword evidence="3" id="KW-1185">Reference proteome</keyword>